<dbReference type="GO" id="GO:0006508">
    <property type="term" value="P:proteolysis"/>
    <property type="evidence" value="ECO:0007669"/>
    <property type="project" value="InterPro"/>
</dbReference>
<name>A0AAV1ZV17_9ARAC</name>
<dbReference type="InterPro" id="IPR033124">
    <property type="entry name" value="Ser_caboxypep_his_AS"/>
</dbReference>
<dbReference type="PROSITE" id="PS00560">
    <property type="entry name" value="CARBOXYPEPT_SER_HIS"/>
    <property type="match status" value="1"/>
</dbReference>
<proteinExistence type="inferred from homology"/>
<evidence type="ECO:0000313" key="3">
    <source>
        <dbReference type="Proteomes" id="UP001497382"/>
    </source>
</evidence>
<dbReference type="EMBL" id="CAXIEN010000081">
    <property type="protein sequence ID" value="CAL1274968.1"/>
    <property type="molecule type" value="Genomic_DNA"/>
</dbReference>
<evidence type="ECO:0000313" key="2">
    <source>
        <dbReference type="EMBL" id="CAL1274968.1"/>
    </source>
</evidence>
<dbReference type="AlphaFoldDB" id="A0AAV1ZV17"/>
<dbReference type="Pfam" id="PF00450">
    <property type="entry name" value="Peptidase_S10"/>
    <property type="match status" value="1"/>
</dbReference>
<dbReference type="Gene3D" id="3.40.50.1820">
    <property type="entry name" value="alpha/beta hydrolase"/>
    <property type="match status" value="1"/>
</dbReference>
<dbReference type="Proteomes" id="UP001497382">
    <property type="component" value="Unassembled WGS sequence"/>
</dbReference>
<evidence type="ECO:0000256" key="1">
    <source>
        <dbReference type="ARBA" id="ARBA00009431"/>
    </source>
</evidence>
<comment type="caution">
    <text evidence="2">The sequence shown here is derived from an EMBL/GenBank/DDBJ whole genome shotgun (WGS) entry which is preliminary data.</text>
</comment>
<comment type="similarity">
    <text evidence="1">Belongs to the peptidase S10 family.</text>
</comment>
<dbReference type="InterPro" id="IPR029058">
    <property type="entry name" value="AB_hydrolase_fold"/>
</dbReference>
<dbReference type="GO" id="GO:0004185">
    <property type="term" value="F:serine-type carboxypeptidase activity"/>
    <property type="evidence" value="ECO:0007669"/>
    <property type="project" value="InterPro"/>
</dbReference>
<dbReference type="SUPFAM" id="SSF53474">
    <property type="entry name" value="alpha/beta-Hydrolases"/>
    <property type="match status" value="1"/>
</dbReference>
<reference evidence="2 3" key="1">
    <citation type="submission" date="2024-04" db="EMBL/GenBank/DDBJ databases">
        <authorList>
            <person name="Rising A."/>
            <person name="Reimegard J."/>
            <person name="Sonavane S."/>
            <person name="Akerstrom W."/>
            <person name="Nylinder S."/>
            <person name="Hedman E."/>
            <person name="Kallberg Y."/>
        </authorList>
    </citation>
    <scope>NUCLEOTIDE SEQUENCE [LARGE SCALE GENOMIC DNA]</scope>
</reference>
<organism evidence="2 3">
    <name type="scientific">Larinioides sclopetarius</name>
    <dbReference type="NCBI Taxonomy" id="280406"/>
    <lineage>
        <taxon>Eukaryota</taxon>
        <taxon>Metazoa</taxon>
        <taxon>Ecdysozoa</taxon>
        <taxon>Arthropoda</taxon>
        <taxon>Chelicerata</taxon>
        <taxon>Arachnida</taxon>
        <taxon>Araneae</taxon>
        <taxon>Araneomorphae</taxon>
        <taxon>Entelegynae</taxon>
        <taxon>Araneoidea</taxon>
        <taxon>Araneidae</taxon>
        <taxon>Larinioides</taxon>
    </lineage>
</organism>
<dbReference type="InterPro" id="IPR001563">
    <property type="entry name" value="Peptidase_S10"/>
</dbReference>
<evidence type="ECO:0008006" key="4">
    <source>
        <dbReference type="Google" id="ProtNLM"/>
    </source>
</evidence>
<gene>
    <name evidence="2" type="ORF">LARSCL_LOCUS7816</name>
</gene>
<sequence>MNFSDYYYELGIVDRKQAEVVRNVSEQAVENIRNGNFKAAFYQCNNIVGDVPEEANPYYLLQFAGYNYPYNFLQTEEPEDLSYYRNYIELPKLRKAIHVGNLIFHGETKVRNFLLEDYMQSVRAKLVTIMDNYKVLIYNGQLDLGLPYVLMVDFLTTVEWKLSEEYKNTDRKIWKLDGTDEVAGYVCLHNVGEFYHVLVRSAGHMVPHDQPEYALDLITRFINGKPYS</sequence>
<accession>A0AAV1ZV17</accession>
<keyword evidence="3" id="KW-1185">Reference proteome</keyword>
<protein>
    <recommendedName>
        <fullName evidence="4">Serine carboxypeptidase</fullName>
    </recommendedName>
</protein>